<dbReference type="AlphaFoldDB" id="A0A225D1L0"/>
<dbReference type="EMBL" id="NIDE01000017">
    <property type="protein sequence ID" value="OWK35471.1"/>
    <property type="molecule type" value="Genomic_DNA"/>
</dbReference>
<comment type="caution">
    <text evidence="4">The sequence shown here is derived from an EMBL/GenBank/DDBJ whole genome shotgun (WGS) entry which is preliminary data.</text>
</comment>
<evidence type="ECO:0000259" key="1">
    <source>
        <dbReference type="Pfam" id="PF01609"/>
    </source>
</evidence>
<dbReference type="InterPro" id="IPR002559">
    <property type="entry name" value="Transposase_11"/>
</dbReference>
<sequence>MPACTLYEALATLPDPRSRHGRIHPLPAVMGLVALAMLSGRKSLAGISRFGRQHGAPLAHALGFRRGKTPTVSTLSRTLRRFDPQDLEAALSRWVTGRFDPHAFEHIAIDGKTLRGSRHGDVPGHHLVAAYAPAVQAVLAQVRVDAKTNEHKAALELLGILPVRGKVVTGDAMFCQRDLATQVIDSGGDYVLVAKDNQPALVADIRAGFAFATAARSIAAATSP</sequence>
<dbReference type="Pfam" id="PF13808">
    <property type="entry name" value="DDE_Tnp_1_assoc"/>
    <property type="match status" value="1"/>
</dbReference>
<dbReference type="Proteomes" id="UP000214646">
    <property type="component" value="Unassembled WGS sequence"/>
</dbReference>
<evidence type="ECO:0000313" key="4">
    <source>
        <dbReference type="EMBL" id="OWK35471.1"/>
    </source>
</evidence>
<dbReference type="EMBL" id="NIDE01000014">
    <property type="protein sequence ID" value="OWK37689.1"/>
    <property type="molecule type" value="Genomic_DNA"/>
</dbReference>
<dbReference type="OrthoDB" id="264746at2"/>
<evidence type="ECO:0000313" key="7">
    <source>
        <dbReference type="EMBL" id="OWK41883.1"/>
    </source>
</evidence>
<dbReference type="InterPro" id="IPR032806">
    <property type="entry name" value="YbfD_N"/>
</dbReference>
<proteinExistence type="predicted"/>
<evidence type="ECO:0008006" key="11">
    <source>
        <dbReference type="Google" id="ProtNLM"/>
    </source>
</evidence>
<evidence type="ECO:0000313" key="5">
    <source>
        <dbReference type="EMBL" id="OWK37689.1"/>
    </source>
</evidence>
<accession>A0A225D1L0</accession>
<reference evidence="10" key="1">
    <citation type="submission" date="2017-06" db="EMBL/GenBank/DDBJ databases">
        <title>Genome analysis of Fimbriiglobus ruber SP5, the first member of the order Planctomycetales with confirmed chitinolytic capability.</title>
        <authorList>
            <person name="Ravin N.V."/>
            <person name="Rakitin A.L."/>
            <person name="Ivanova A.A."/>
            <person name="Beletsky A.V."/>
            <person name="Kulichevskaya I.S."/>
            <person name="Mardanov A.V."/>
            <person name="Dedysh S.N."/>
        </authorList>
    </citation>
    <scope>NUCLEOTIDE SEQUENCE [LARGE SCALE GENOMIC DNA]</scope>
    <source>
        <strain evidence="10">SP5</strain>
    </source>
</reference>
<dbReference type="EMBL" id="NIDE01000014">
    <property type="protein sequence ID" value="OWK37874.1"/>
    <property type="molecule type" value="Genomic_DNA"/>
</dbReference>
<organism evidence="4 10">
    <name type="scientific">Fimbriiglobus ruber</name>
    <dbReference type="NCBI Taxonomy" id="1908690"/>
    <lineage>
        <taxon>Bacteria</taxon>
        <taxon>Pseudomonadati</taxon>
        <taxon>Planctomycetota</taxon>
        <taxon>Planctomycetia</taxon>
        <taxon>Gemmatales</taxon>
        <taxon>Gemmataceae</taxon>
        <taxon>Fimbriiglobus</taxon>
    </lineage>
</organism>
<dbReference type="PANTHER" id="PTHR30298:SF0">
    <property type="entry name" value="PROTEIN YBFL-RELATED"/>
    <property type="match status" value="1"/>
</dbReference>
<evidence type="ECO:0000313" key="9">
    <source>
        <dbReference type="EMBL" id="OWK47419.1"/>
    </source>
</evidence>
<dbReference type="EMBL" id="NIDE01000005">
    <property type="protein sequence ID" value="OWK41883.1"/>
    <property type="molecule type" value="Genomic_DNA"/>
</dbReference>
<dbReference type="GO" id="GO:0004803">
    <property type="term" value="F:transposase activity"/>
    <property type="evidence" value="ECO:0007669"/>
    <property type="project" value="InterPro"/>
</dbReference>
<dbReference type="EMBL" id="NIDE01000002">
    <property type="protein sequence ID" value="OWK45778.1"/>
    <property type="molecule type" value="Genomic_DNA"/>
</dbReference>
<feature type="domain" description="Transposase IS4-like" evidence="1">
    <location>
        <begin position="105"/>
        <end position="198"/>
    </location>
</feature>
<dbReference type="InterPro" id="IPR047647">
    <property type="entry name" value="ISAs1_transpos"/>
</dbReference>
<evidence type="ECO:0000313" key="8">
    <source>
        <dbReference type="EMBL" id="OWK45778.1"/>
    </source>
</evidence>
<dbReference type="NCBIfam" id="NF033564">
    <property type="entry name" value="transpos_ISAs1"/>
    <property type="match status" value="1"/>
</dbReference>
<dbReference type="GO" id="GO:0003677">
    <property type="term" value="F:DNA binding"/>
    <property type="evidence" value="ECO:0007669"/>
    <property type="project" value="InterPro"/>
</dbReference>
<name>A0A225D1L0_9BACT</name>
<gene>
    <name evidence="9" type="ORF">FRUB_01118</name>
    <name evidence="8" type="ORF">FRUB_02109</name>
    <name evidence="7" type="ORF">FRUB_03961</name>
    <name evidence="5" type="ORF">FRUB_06809</name>
    <name evidence="6" type="ORF">FRUB_06994</name>
    <name evidence="4" type="ORF">FRUB_08034</name>
    <name evidence="3" type="ORF">FRUB_10084</name>
</gene>
<keyword evidence="10" id="KW-1185">Reference proteome</keyword>
<dbReference type="GO" id="GO:0006313">
    <property type="term" value="P:DNA transposition"/>
    <property type="evidence" value="ECO:0007669"/>
    <property type="project" value="InterPro"/>
</dbReference>
<dbReference type="InterPro" id="IPR051698">
    <property type="entry name" value="Transposase_11-like"/>
</dbReference>
<protein>
    <recommendedName>
        <fullName evidence="11">Mobile element protein</fullName>
    </recommendedName>
</protein>
<evidence type="ECO:0000313" key="6">
    <source>
        <dbReference type="EMBL" id="OWK37874.1"/>
    </source>
</evidence>
<dbReference type="EMBL" id="NIDE01000020">
    <property type="protein sequence ID" value="OWK34113.1"/>
    <property type="molecule type" value="Genomic_DNA"/>
</dbReference>
<dbReference type="PANTHER" id="PTHR30298">
    <property type="entry name" value="H REPEAT-ASSOCIATED PREDICTED TRANSPOSASE"/>
    <property type="match status" value="1"/>
</dbReference>
<evidence type="ECO:0000313" key="10">
    <source>
        <dbReference type="Proteomes" id="UP000214646"/>
    </source>
</evidence>
<dbReference type="EMBL" id="NIDE01000001">
    <property type="protein sequence ID" value="OWK47419.1"/>
    <property type="molecule type" value="Genomic_DNA"/>
</dbReference>
<dbReference type="Pfam" id="PF01609">
    <property type="entry name" value="DDE_Tnp_1"/>
    <property type="match status" value="1"/>
</dbReference>
<reference evidence="4" key="2">
    <citation type="journal article" date="2018" name="Appl. Environ. Microbiol.">
        <title>Genome Analysis of Fimbriiglobus ruber SP5(T), a Planctomycete with Confirmed Chitinolytic Capability.</title>
        <authorList>
            <person name="Ravin N.V."/>
            <person name="Rakitin A.L."/>
            <person name="Ivanova A.A."/>
            <person name="Beletsky A.V."/>
            <person name="Kulichevskaya I.S."/>
            <person name="Mardanov A.V."/>
            <person name="Dedysh S.N."/>
        </authorList>
    </citation>
    <scope>NUCLEOTIDE SEQUENCE</scope>
    <source>
        <strain evidence="4">SP5</strain>
    </source>
</reference>
<evidence type="ECO:0000259" key="2">
    <source>
        <dbReference type="Pfam" id="PF13808"/>
    </source>
</evidence>
<dbReference type="RefSeq" id="WP_088252526.1">
    <property type="nucleotide sequence ID" value="NZ_NIDE01000001.1"/>
</dbReference>
<feature type="domain" description="H repeat-associated protein N-terminal" evidence="2">
    <location>
        <begin position="8"/>
        <end position="95"/>
    </location>
</feature>
<evidence type="ECO:0000313" key="3">
    <source>
        <dbReference type="EMBL" id="OWK34113.1"/>
    </source>
</evidence>